<proteinExistence type="predicted"/>
<comment type="caution">
    <text evidence="2">The sequence shown here is derived from an EMBL/GenBank/DDBJ whole genome shotgun (WGS) entry which is preliminary data.</text>
</comment>
<protein>
    <submittedName>
        <fullName evidence="2">Uncharacterized protein</fullName>
    </submittedName>
</protein>
<feature type="region of interest" description="Disordered" evidence="1">
    <location>
        <begin position="1"/>
        <end position="40"/>
    </location>
</feature>
<evidence type="ECO:0000256" key="1">
    <source>
        <dbReference type="SAM" id="MobiDB-lite"/>
    </source>
</evidence>
<sequence length="59" mass="6031">MTDLSAGRSVRNVWPHHVGDQGGGGAVSPQGTDPDTASNSPRACAAAACAAAQQWWWPA</sequence>
<gene>
    <name evidence="2" type="ORF">LCGC14_1701750</name>
</gene>
<reference evidence="2" key="1">
    <citation type="journal article" date="2015" name="Nature">
        <title>Complex archaea that bridge the gap between prokaryotes and eukaryotes.</title>
        <authorList>
            <person name="Spang A."/>
            <person name="Saw J.H."/>
            <person name="Jorgensen S.L."/>
            <person name="Zaremba-Niedzwiedzka K."/>
            <person name="Martijn J."/>
            <person name="Lind A.E."/>
            <person name="van Eijk R."/>
            <person name="Schleper C."/>
            <person name="Guy L."/>
            <person name="Ettema T.J."/>
        </authorList>
    </citation>
    <scope>NUCLEOTIDE SEQUENCE</scope>
</reference>
<evidence type="ECO:0000313" key="2">
    <source>
        <dbReference type="EMBL" id="KKM14869.1"/>
    </source>
</evidence>
<organism evidence="2">
    <name type="scientific">marine sediment metagenome</name>
    <dbReference type="NCBI Taxonomy" id="412755"/>
    <lineage>
        <taxon>unclassified sequences</taxon>
        <taxon>metagenomes</taxon>
        <taxon>ecological metagenomes</taxon>
    </lineage>
</organism>
<dbReference type="EMBL" id="LAZR01015047">
    <property type="protein sequence ID" value="KKM14869.1"/>
    <property type="molecule type" value="Genomic_DNA"/>
</dbReference>
<dbReference type="AlphaFoldDB" id="A0A0F9I5C7"/>
<name>A0A0F9I5C7_9ZZZZ</name>
<accession>A0A0F9I5C7</accession>
<feature type="compositionally biased region" description="Polar residues" evidence="1">
    <location>
        <begin position="29"/>
        <end position="40"/>
    </location>
</feature>